<evidence type="ECO:0000256" key="2">
    <source>
        <dbReference type="ARBA" id="ARBA00022801"/>
    </source>
</evidence>
<evidence type="ECO:0000256" key="1">
    <source>
        <dbReference type="ARBA" id="ARBA00001946"/>
    </source>
</evidence>
<dbReference type="PANTHER" id="PTHR43046:SF14">
    <property type="entry name" value="MUTT_NUDIX FAMILY PROTEIN"/>
    <property type="match status" value="1"/>
</dbReference>
<evidence type="ECO:0000256" key="3">
    <source>
        <dbReference type="SAM" id="MobiDB-lite"/>
    </source>
</evidence>
<dbReference type="EMBL" id="BAAAGX010000012">
    <property type="protein sequence ID" value="GAA0244299.1"/>
    <property type="molecule type" value="Genomic_DNA"/>
</dbReference>
<dbReference type="PANTHER" id="PTHR43046">
    <property type="entry name" value="GDP-MANNOSE MANNOSYL HYDROLASE"/>
    <property type="match status" value="1"/>
</dbReference>
<dbReference type="InterPro" id="IPR015797">
    <property type="entry name" value="NUDIX_hydrolase-like_dom_sf"/>
</dbReference>
<evidence type="ECO:0000313" key="5">
    <source>
        <dbReference type="EMBL" id="GAA0244299.1"/>
    </source>
</evidence>
<gene>
    <name evidence="5" type="ORF">GCM10009539_32210</name>
</gene>
<feature type="compositionally biased region" description="Low complexity" evidence="3">
    <location>
        <begin position="162"/>
        <end position="184"/>
    </location>
</feature>
<keyword evidence="2" id="KW-0378">Hydrolase</keyword>
<organism evidence="5 6">
    <name type="scientific">Cryptosporangium japonicum</name>
    <dbReference type="NCBI Taxonomy" id="80872"/>
    <lineage>
        <taxon>Bacteria</taxon>
        <taxon>Bacillati</taxon>
        <taxon>Actinomycetota</taxon>
        <taxon>Actinomycetes</taxon>
        <taxon>Cryptosporangiales</taxon>
        <taxon>Cryptosporangiaceae</taxon>
        <taxon>Cryptosporangium</taxon>
    </lineage>
</organism>
<evidence type="ECO:0000313" key="6">
    <source>
        <dbReference type="Proteomes" id="UP001500967"/>
    </source>
</evidence>
<dbReference type="Gene3D" id="3.90.79.10">
    <property type="entry name" value="Nucleoside Triphosphate Pyrophosphohydrolase"/>
    <property type="match status" value="1"/>
</dbReference>
<dbReference type="SUPFAM" id="SSF55811">
    <property type="entry name" value="Nudix"/>
    <property type="match status" value="1"/>
</dbReference>
<feature type="domain" description="Nudix hydrolase" evidence="4">
    <location>
        <begin position="19"/>
        <end position="147"/>
    </location>
</feature>
<name>A0ABN0UAN6_9ACTN</name>
<sequence>MFRRLPLRVRRNVVRLATPNYTLGSVVLLRDHDDRLLLVRQPPATGWSLPGGLLDRREHPRDAAVREVREEIGVSLDPDTVTPIVPNAHVNPWVQQVDLIFTATVDADDIVLTVDEVEIGEARWFTLEALPPLTGPTFRLLGRAGLVSPDAAPDAPSPAPEALPAAGSRPDPADAPDASSASVAGQDESVAEPGSRADDLTKASESAADAEPSERNGAAVGAVRQVGSPGAMSAPATVMGAVLDGGAERTDAVLAEPGEAFGDPEATTRADSPTVPAEKESS</sequence>
<dbReference type="InterPro" id="IPR000086">
    <property type="entry name" value="NUDIX_hydrolase_dom"/>
</dbReference>
<protein>
    <recommendedName>
        <fullName evidence="4">Nudix hydrolase domain-containing protein</fullName>
    </recommendedName>
</protein>
<reference evidence="5 6" key="1">
    <citation type="journal article" date="2019" name="Int. J. Syst. Evol. Microbiol.">
        <title>The Global Catalogue of Microorganisms (GCM) 10K type strain sequencing project: providing services to taxonomists for standard genome sequencing and annotation.</title>
        <authorList>
            <consortium name="The Broad Institute Genomics Platform"/>
            <consortium name="The Broad Institute Genome Sequencing Center for Infectious Disease"/>
            <person name="Wu L."/>
            <person name="Ma J."/>
        </authorList>
    </citation>
    <scope>NUCLEOTIDE SEQUENCE [LARGE SCALE GENOMIC DNA]</scope>
    <source>
        <strain evidence="5 6">JCM 10425</strain>
    </source>
</reference>
<accession>A0ABN0UAN6</accession>
<dbReference type="PROSITE" id="PS00893">
    <property type="entry name" value="NUDIX_BOX"/>
    <property type="match status" value="1"/>
</dbReference>
<proteinExistence type="predicted"/>
<dbReference type="InterPro" id="IPR020084">
    <property type="entry name" value="NUDIX_hydrolase_CS"/>
</dbReference>
<comment type="cofactor">
    <cofactor evidence="1">
        <name>Mg(2+)</name>
        <dbReference type="ChEBI" id="CHEBI:18420"/>
    </cofactor>
</comment>
<dbReference type="Proteomes" id="UP001500967">
    <property type="component" value="Unassembled WGS sequence"/>
</dbReference>
<keyword evidence="6" id="KW-1185">Reference proteome</keyword>
<feature type="region of interest" description="Disordered" evidence="3">
    <location>
        <begin position="249"/>
        <end position="282"/>
    </location>
</feature>
<feature type="region of interest" description="Disordered" evidence="3">
    <location>
        <begin position="149"/>
        <end position="233"/>
    </location>
</feature>
<evidence type="ECO:0000259" key="4">
    <source>
        <dbReference type="PROSITE" id="PS51462"/>
    </source>
</evidence>
<dbReference type="PROSITE" id="PS51462">
    <property type="entry name" value="NUDIX"/>
    <property type="match status" value="1"/>
</dbReference>
<dbReference type="CDD" id="cd02883">
    <property type="entry name" value="NUDIX_Hydrolase"/>
    <property type="match status" value="1"/>
</dbReference>
<dbReference type="Pfam" id="PF00293">
    <property type="entry name" value="NUDIX"/>
    <property type="match status" value="1"/>
</dbReference>
<comment type="caution">
    <text evidence="5">The sequence shown here is derived from an EMBL/GenBank/DDBJ whole genome shotgun (WGS) entry which is preliminary data.</text>
</comment>